<dbReference type="PANTHER" id="PTHR15549:SF26">
    <property type="entry name" value="AXIAL BUDDING PATTERN PROTEIN 2-RELATED"/>
    <property type="match status" value="1"/>
</dbReference>
<dbReference type="GO" id="GO:0071944">
    <property type="term" value="C:cell periphery"/>
    <property type="evidence" value="ECO:0007669"/>
    <property type="project" value="UniProtKB-ARBA"/>
</dbReference>
<proteinExistence type="predicted"/>
<comment type="caution">
    <text evidence="8">The sequence shown here is derived from an EMBL/GenBank/DDBJ whole genome shotgun (WGS) entry which is preliminary data.</text>
</comment>
<evidence type="ECO:0000256" key="3">
    <source>
        <dbReference type="ARBA" id="ARBA00022989"/>
    </source>
</evidence>
<keyword evidence="4 6" id="KW-0472">Membrane</keyword>
<keyword evidence="9" id="KW-1185">Reference proteome</keyword>
<feature type="signal peptide" evidence="7">
    <location>
        <begin position="1"/>
        <end position="23"/>
    </location>
</feature>
<feature type="chain" id="PRO_5013043638" evidence="7">
    <location>
        <begin position="24"/>
        <end position="386"/>
    </location>
</feature>
<evidence type="ECO:0000256" key="5">
    <source>
        <dbReference type="SAM" id="MobiDB-lite"/>
    </source>
</evidence>
<feature type="region of interest" description="Disordered" evidence="5">
    <location>
        <begin position="43"/>
        <end position="128"/>
    </location>
</feature>
<protein>
    <submittedName>
        <fullName evidence="8">Uncharacterized protein</fullName>
    </submittedName>
</protein>
<organism evidence="8 9">
    <name type="scientific">Lentinula edodes</name>
    <name type="common">Shiitake mushroom</name>
    <name type="synonym">Lentinus edodes</name>
    <dbReference type="NCBI Taxonomy" id="5353"/>
    <lineage>
        <taxon>Eukaryota</taxon>
        <taxon>Fungi</taxon>
        <taxon>Dikarya</taxon>
        <taxon>Basidiomycota</taxon>
        <taxon>Agaricomycotina</taxon>
        <taxon>Agaricomycetes</taxon>
        <taxon>Agaricomycetidae</taxon>
        <taxon>Agaricales</taxon>
        <taxon>Marasmiineae</taxon>
        <taxon>Omphalotaceae</taxon>
        <taxon>Lentinula</taxon>
    </lineage>
</organism>
<feature type="region of interest" description="Disordered" evidence="5">
    <location>
        <begin position="147"/>
        <end position="174"/>
    </location>
</feature>
<feature type="compositionally biased region" description="Polar residues" evidence="5">
    <location>
        <begin position="109"/>
        <end position="128"/>
    </location>
</feature>
<evidence type="ECO:0000256" key="7">
    <source>
        <dbReference type="SAM" id="SignalP"/>
    </source>
</evidence>
<dbReference type="OrthoDB" id="2576541at2759"/>
<gene>
    <name evidence="8" type="ORF">LENED_001727</name>
</gene>
<feature type="compositionally biased region" description="Low complexity" evidence="5">
    <location>
        <begin position="147"/>
        <end position="165"/>
    </location>
</feature>
<feature type="transmembrane region" description="Helical" evidence="6">
    <location>
        <begin position="179"/>
        <end position="199"/>
    </location>
</feature>
<dbReference type="EMBL" id="BDGU01000028">
    <property type="protein sequence ID" value="GAW00225.1"/>
    <property type="molecule type" value="Genomic_DNA"/>
</dbReference>
<keyword evidence="2 6" id="KW-0812">Transmembrane</keyword>
<feature type="region of interest" description="Disordered" evidence="5">
    <location>
        <begin position="225"/>
        <end position="320"/>
    </location>
</feature>
<dbReference type="InterPro" id="IPR051694">
    <property type="entry name" value="Immunoregulatory_rcpt-like"/>
</dbReference>
<evidence type="ECO:0000313" key="8">
    <source>
        <dbReference type="EMBL" id="GAW00225.1"/>
    </source>
</evidence>
<dbReference type="STRING" id="5353.A0A1Q3DZ09"/>
<dbReference type="GO" id="GO:0016020">
    <property type="term" value="C:membrane"/>
    <property type="evidence" value="ECO:0007669"/>
    <property type="project" value="UniProtKB-SubCell"/>
</dbReference>
<feature type="compositionally biased region" description="Low complexity" evidence="5">
    <location>
        <begin position="43"/>
        <end position="108"/>
    </location>
</feature>
<evidence type="ECO:0000256" key="2">
    <source>
        <dbReference type="ARBA" id="ARBA00022692"/>
    </source>
</evidence>
<accession>A0A1Q3DZ09</accession>
<evidence type="ECO:0000256" key="4">
    <source>
        <dbReference type="ARBA" id="ARBA00023136"/>
    </source>
</evidence>
<keyword evidence="3 6" id="KW-1133">Transmembrane helix</keyword>
<sequence length="386" mass="39013">MKGSRSLILSCFLAFALVQSTRAAHEAKLVARIDILGTGTDATTSAAATTSDTSTSSSSSSATSATATSNTASSTAPPTSTTSSTTATSATPTSATTPTSTGETSQTSAQSTAGNTQTSATAAPTRSVVTSTAANGETVIVTQTIPASSATSASASSSATSGADNSSDDDSSGLSTGSIIGLSVAGGVALLGIISFFVWKFTRKRFSDYDDNEAIKWPELNAHSSDIGDSHPLPVHNTGRSGFDTGSEVSLSRAPSTNTHTNYSTPDLGNDPYAVPPLPHLNPNQPIPYRDDPSAGAAYYDPYRGPVPGTFNEPGSNTGWGPQPGEVYPMTQMGAMGASGRASPGPSMMGRMSPAPGYDMRGPSPAPPMGRASPGPQAAYDNYGAR</sequence>
<feature type="compositionally biased region" description="Polar residues" evidence="5">
    <location>
        <begin position="247"/>
        <end position="267"/>
    </location>
</feature>
<dbReference type="PANTHER" id="PTHR15549">
    <property type="entry name" value="PAIRED IMMUNOGLOBULIN-LIKE TYPE 2 RECEPTOR"/>
    <property type="match status" value="1"/>
</dbReference>
<feature type="region of interest" description="Disordered" evidence="5">
    <location>
        <begin position="336"/>
        <end position="386"/>
    </location>
</feature>
<reference evidence="8 9" key="1">
    <citation type="submission" date="2016-08" db="EMBL/GenBank/DDBJ databases">
        <authorList>
            <consortium name="Lentinula edodes genome sequencing consortium"/>
            <person name="Sakamoto Y."/>
            <person name="Nakade K."/>
            <person name="Sato S."/>
            <person name="Yoshida Y."/>
            <person name="Miyazaki K."/>
            <person name="Natsume S."/>
            <person name="Konno N."/>
        </authorList>
    </citation>
    <scope>NUCLEOTIDE SEQUENCE [LARGE SCALE GENOMIC DNA]</scope>
    <source>
        <strain evidence="8 9">NBRC 111202</strain>
    </source>
</reference>
<reference evidence="8 9" key="2">
    <citation type="submission" date="2017-02" db="EMBL/GenBank/DDBJ databases">
        <title>A genome survey and senescence transcriptome analysis in Lentinula edodes.</title>
        <authorList>
            <person name="Sakamoto Y."/>
            <person name="Nakade K."/>
            <person name="Sato S."/>
            <person name="Yoshida Y."/>
            <person name="Miyazaki K."/>
            <person name="Natsume S."/>
            <person name="Konno N."/>
        </authorList>
    </citation>
    <scope>NUCLEOTIDE SEQUENCE [LARGE SCALE GENOMIC DNA]</scope>
    <source>
        <strain evidence="8 9">NBRC 111202</strain>
    </source>
</reference>
<dbReference type="AlphaFoldDB" id="A0A1Q3DZ09"/>
<dbReference type="Proteomes" id="UP000188533">
    <property type="component" value="Unassembled WGS sequence"/>
</dbReference>
<name>A0A1Q3DZ09_LENED</name>
<evidence type="ECO:0000256" key="1">
    <source>
        <dbReference type="ARBA" id="ARBA00004167"/>
    </source>
</evidence>
<evidence type="ECO:0000256" key="6">
    <source>
        <dbReference type="SAM" id="Phobius"/>
    </source>
</evidence>
<evidence type="ECO:0000313" key="9">
    <source>
        <dbReference type="Proteomes" id="UP000188533"/>
    </source>
</evidence>
<keyword evidence="7" id="KW-0732">Signal</keyword>
<comment type="subcellular location">
    <subcellularLocation>
        <location evidence="1">Membrane</location>
        <topology evidence="1">Single-pass membrane protein</topology>
    </subcellularLocation>
</comment>